<dbReference type="CDD" id="cd16927">
    <property type="entry name" value="HATPase_Hsp90-like"/>
    <property type="match status" value="1"/>
</dbReference>
<evidence type="ECO:0000256" key="6">
    <source>
        <dbReference type="ARBA" id="ARBA00023186"/>
    </source>
</evidence>
<name>H6L2W6_SAPGL</name>
<evidence type="ECO:0000256" key="4">
    <source>
        <dbReference type="ARBA" id="ARBA00022840"/>
    </source>
</evidence>
<evidence type="ECO:0000256" key="5">
    <source>
        <dbReference type="ARBA" id="ARBA00023016"/>
    </source>
</evidence>
<feature type="binding site" evidence="11">
    <location>
        <position position="31"/>
    </location>
    <ligand>
        <name>ATP</name>
        <dbReference type="ChEBI" id="CHEBI:30616"/>
    </ligand>
</feature>
<feature type="binding site" evidence="11">
    <location>
        <position position="76"/>
    </location>
    <ligand>
        <name>ATP</name>
        <dbReference type="ChEBI" id="CHEBI:30616"/>
    </ligand>
</feature>
<keyword evidence="5" id="KW-0346">Stress response</keyword>
<feature type="binding site" evidence="11">
    <location>
        <position position="35"/>
    </location>
    <ligand>
        <name>ATP</name>
        <dbReference type="ChEBI" id="CHEBI:30616"/>
    </ligand>
</feature>
<accession>H6L2W6</accession>
<reference evidence="13 14" key="1">
    <citation type="journal article" date="2012" name="Stand. Genomic Sci.">
        <title>Complete genome sequencing and analysis of Saprospira grandis str. Lewin, a predatory marine bacterium.</title>
        <authorList>
            <person name="Saw J.H."/>
            <person name="Yuryev A."/>
            <person name="Kanbe M."/>
            <person name="Hou S."/>
            <person name="Young A.G."/>
            <person name="Aizawa S."/>
            <person name="Alam M."/>
        </authorList>
    </citation>
    <scope>NUCLEOTIDE SEQUENCE [LARGE SCALE GENOMIC DNA]</scope>
    <source>
        <strain evidence="13 14">Lewin</strain>
    </source>
</reference>
<dbReference type="RefSeq" id="WP_015691343.1">
    <property type="nucleotide sequence ID" value="NC_016940.1"/>
</dbReference>
<evidence type="ECO:0000259" key="12">
    <source>
        <dbReference type="SMART" id="SM00387"/>
    </source>
</evidence>
<keyword evidence="4 11" id="KW-0067">ATP-binding</keyword>
<feature type="binding site" evidence="11">
    <location>
        <position position="165"/>
    </location>
    <ligand>
        <name>ATP</name>
        <dbReference type="ChEBI" id="CHEBI:30616"/>
    </ligand>
</feature>
<dbReference type="GO" id="GO:0140662">
    <property type="term" value="F:ATP-dependent protein folding chaperone"/>
    <property type="evidence" value="ECO:0007669"/>
    <property type="project" value="InterPro"/>
</dbReference>
<keyword evidence="2" id="KW-0963">Cytoplasm</keyword>
<dbReference type="InterPro" id="IPR037196">
    <property type="entry name" value="HSP90_C"/>
</dbReference>
<dbReference type="PROSITE" id="PS00298">
    <property type="entry name" value="HSP90"/>
    <property type="match status" value="1"/>
</dbReference>
<dbReference type="InterPro" id="IPR001404">
    <property type="entry name" value="Hsp90_fam"/>
</dbReference>
<dbReference type="PIRSF" id="PIRSF002583">
    <property type="entry name" value="Hsp90"/>
    <property type="match status" value="1"/>
</dbReference>
<dbReference type="InterPro" id="IPR036890">
    <property type="entry name" value="HATPase_C_sf"/>
</dbReference>
<sequence>MQKGNISVQTENIFPIIKKFLYSDHEIFLRELVANAVDASSKLLTLANRGEVPGKVDNPRIQIIANPEAKTLTIKDQGIGMTEEEVMKYLNQVAFSSAKEFLEQYQDEASIIGHFGLGFYSAFMVAKKVEVRTLSYKEGAKAVQWSCEGDPEYTLEDIEKTDRGTEVILYLNDEDDEFAQDARIQGLLDKYCKFLPIEIQFGSREEQIELPKENEEDEPTYETKTVPNIINNPRPAWKKQPNELSEEDYKAFYNELYPTSEPPLFWVHLNIDYPFDLTGILYFPKLGNQMEVQRNKIQLYANQVYVTDEVKEIVPEFLTLLHGVIDSPDIPLNVSRSYLQSDRNVKKITDYITKKVADKLHEIFRKERQTFEEKWENMNIFIKYGYISEDKFAKKASKFMLLQNTEGKLATLEEYKEQIKEQQTDKNGQLIYLYANQVEAQDAYIQTAKQAGYDVLQFDSVIDTHFIQKLEQELENTRFVRVDSDSIDKLIQKDEEQESVLNEERSEEVEEIFRTAVSNSQVNIQLEALSPDSFPLMITRPEFMRRMQEMSMLQGGNNNMPEFFNLVVNSNHPLISSILESKDADKAKQLYQLAQLQQGMLKGADLTNFVQQALSWMDK</sequence>
<feature type="binding site" evidence="11">
    <location>
        <position position="81"/>
    </location>
    <ligand>
        <name>ATP</name>
        <dbReference type="ChEBI" id="CHEBI:30616"/>
    </ligand>
</feature>
<dbReference type="GO" id="GO:0016887">
    <property type="term" value="F:ATP hydrolysis activity"/>
    <property type="evidence" value="ECO:0007669"/>
    <property type="project" value="InterPro"/>
</dbReference>
<evidence type="ECO:0000256" key="9">
    <source>
        <dbReference type="ARBA" id="ARBA00079544"/>
    </source>
</evidence>
<dbReference type="InterPro" id="IPR020575">
    <property type="entry name" value="Hsp90_N"/>
</dbReference>
<dbReference type="SUPFAM" id="SSF55874">
    <property type="entry name" value="ATPase domain of HSP90 chaperone/DNA topoisomerase II/histidine kinase"/>
    <property type="match status" value="1"/>
</dbReference>
<dbReference type="GO" id="GO:0051082">
    <property type="term" value="F:unfolded protein binding"/>
    <property type="evidence" value="ECO:0007669"/>
    <property type="project" value="InterPro"/>
</dbReference>
<dbReference type="Proteomes" id="UP000007519">
    <property type="component" value="Chromosome"/>
</dbReference>
<keyword evidence="6" id="KW-0143">Chaperone</keyword>
<evidence type="ECO:0000313" key="14">
    <source>
        <dbReference type="Proteomes" id="UP000007519"/>
    </source>
</evidence>
<comment type="similarity">
    <text evidence="1">Belongs to the heat shock protein 90 family.</text>
</comment>
<evidence type="ECO:0000256" key="2">
    <source>
        <dbReference type="ARBA" id="ARBA00022490"/>
    </source>
</evidence>
<dbReference type="Gene3D" id="3.30.230.80">
    <property type="match status" value="1"/>
</dbReference>
<dbReference type="STRING" id="984262.SGRA_0957"/>
<dbReference type="InterPro" id="IPR020568">
    <property type="entry name" value="Ribosomal_Su5_D2-typ_SF"/>
</dbReference>
<evidence type="ECO:0000256" key="8">
    <source>
        <dbReference type="ARBA" id="ARBA00070675"/>
    </source>
</evidence>
<dbReference type="SUPFAM" id="SSF54211">
    <property type="entry name" value="Ribosomal protein S5 domain 2-like"/>
    <property type="match status" value="1"/>
</dbReference>
<dbReference type="NCBIfam" id="NF003555">
    <property type="entry name" value="PRK05218.1"/>
    <property type="match status" value="1"/>
</dbReference>
<dbReference type="GO" id="GO:0005524">
    <property type="term" value="F:ATP binding"/>
    <property type="evidence" value="ECO:0007669"/>
    <property type="project" value="UniProtKB-KW"/>
</dbReference>
<feature type="binding site" evidence="11">
    <location>
        <position position="336"/>
    </location>
    <ligand>
        <name>ATP</name>
        <dbReference type="ChEBI" id="CHEBI:30616"/>
    </ligand>
</feature>
<evidence type="ECO:0000313" key="13">
    <source>
        <dbReference type="EMBL" id="AFC23693.1"/>
    </source>
</evidence>
<dbReference type="Pfam" id="PF00183">
    <property type="entry name" value="HSP90"/>
    <property type="match status" value="1"/>
</dbReference>
<gene>
    <name evidence="13" type="primary">htpG</name>
    <name evidence="13" type="ordered locus">SGRA_0957</name>
</gene>
<evidence type="ECO:0000256" key="11">
    <source>
        <dbReference type="PIRSR" id="PIRSR002583-1"/>
    </source>
</evidence>
<evidence type="ECO:0000256" key="7">
    <source>
        <dbReference type="ARBA" id="ARBA00067988"/>
    </source>
</evidence>
<dbReference type="Gene3D" id="1.20.120.790">
    <property type="entry name" value="Heat shock protein 90, C-terminal domain"/>
    <property type="match status" value="1"/>
</dbReference>
<keyword evidence="14" id="KW-1185">Reference proteome</keyword>
<dbReference type="InterPro" id="IPR003594">
    <property type="entry name" value="HATPase_dom"/>
</dbReference>
<dbReference type="SMART" id="SM00387">
    <property type="entry name" value="HATPase_c"/>
    <property type="match status" value="1"/>
</dbReference>
<dbReference type="eggNOG" id="COG0326">
    <property type="taxonomic scope" value="Bacteria"/>
</dbReference>
<dbReference type="PANTHER" id="PTHR11528">
    <property type="entry name" value="HEAT SHOCK PROTEIN 90 FAMILY MEMBER"/>
    <property type="match status" value="1"/>
</dbReference>
<dbReference type="OrthoDB" id="9802640at2"/>
<dbReference type="Pfam" id="PF13589">
    <property type="entry name" value="HATPase_c_3"/>
    <property type="match status" value="1"/>
</dbReference>
<dbReference type="InterPro" id="IPR019805">
    <property type="entry name" value="Heat_shock_protein_90_CS"/>
</dbReference>
<evidence type="ECO:0000256" key="1">
    <source>
        <dbReference type="ARBA" id="ARBA00008239"/>
    </source>
</evidence>
<dbReference type="Gene3D" id="3.40.50.11260">
    <property type="match status" value="1"/>
</dbReference>
<dbReference type="Gene3D" id="3.30.565.10">
    <property type="entry name" value="Histidine kinase-like ATPase, C-terminal domain"/>
    <property type="match status" value="1"/>
</dbReference>
<dbReference type="EMBL" id="CP002831">
    <property type="protein sequence ID" value="AFC23693.1"/>
    <property type="molecule type" value="Genomic_DNA"/>
</dbReference>
<dbReference type="FunFam" id="3.30.230.80:FF:000008">
    <property type="entry name" value="Molecular chaperone HtpG"/>
    <property type="match status" value="1"/>
</dbReference>
<feature type="domain" description="Histidine kinase/HSP90-like ATPase" evidence="12">
    <location>
        <begin position="24"/>
        <end position="175"/>
    </location>
</feature>
<evidence type="ECO:0000256" key="3">
    <source>
        <dbReference type="ARBA" id="ARBA00022741"/>
    </source>
</evidence>
<protein>
    <recommendedName>
        <fullName evidence="8">Chaperone protein HtpG</fullName>
    </recommendedName>
    <alternativeName>
        <fullName evidence="7">Chaperone protein htpG</fullName>
    </alternativeName>
    <alternativeName>
        <fullName evidence="9 10">Heat shock protein HtpG</fullName>
    </alternativeName>
</protein>
<keyword evidence="3 11" id="KW-0547">Nucleotide-binding</keyword>
<dbReference type="AlphaFoldDB" id="H6L2W6"/>
<proteinExistence type="inferred from homology"/>
<dbReference type="PRINTS" id="PR00775">
    <property type="entry name" value="HEATSHOCK90"/>
</dbReference>
<organism evidence="13 14">
    <name type="scientific">Saprospira grandis (strain Lewin)</name>
    <dbReference type="NCBI Taxonomy" id="984262"/>
    <lineage>
        <taxon>Bacteria</taxon>
        <taxon>Pseudomonadati</taxon>
        <taxon>Bacteroidota</taxon>
        <taxon>Saprospiria</taxon>
        <taxon>Saprospirales</taxon>
        <taxon>Saprospiraceae</taxon>
        <taxon>Saprospira</taxon>
    </lineage>
</organism>
<dbReference type="HOGENOM" id="CLU_006684_3_2_10"/>
<dbReference type="KEGG" id="sgn:SGRA_0957"/>
<dbReference type="FunFam" id="3.30.565.10:FF:000076">
    <property type="entry name" value="Molecular chaperone HtpG"/>
    <property type="match status" value="1"/>
</dbReference>
<evidence type="ECO:0000256" key="10">
    <source>
        <dbReference type="ARBA" id="ARBA00080411"/>
    </source>
</evidence>